<evidence type="ECO:0000256" key="2">
    <source>
        <dbReference type="SAM" id="SignalP"/>
    </source>
</evidence>
<feature type="chain" id="PRO_5043882203" evidence="2">
    <location>
        <begin position="20"/>
        <end position="221"/>
    </location>
</feature>
<dbReference type="OrthoDB" id="10588612at2759"/>
<gene>
    <name evidence="3" type="ORF">PACLA_8A022858</name>
</gene>
<evidence type="ECO:0000313" key="4">
    <source>
        <dbReference type="Proteomes" id="UP001152795"/>
    </source>
</evidence>
<dbReference type="EMBL" id="CACRXK020014143">
    <property type="protein sequence ID" value="CAB4026336.1"/>
    <property type="molecule type" value="Genomic_DNA"/>
</dbReference>
<protein>
    <submittedName>
        <fullName evidence="3">Uncharacterized protein</fullName>
    </submittedName>
</protein>
<feature type="compositionally biased region" description="Polar residues" evidence="1">
    <location>
        <begin position="164"/>
        <end position="176"/>
    </location>
</feature>
<evidence type="ECO:0000313" key="3">
    <source>
        <dbReference type="EMBL" id="CAB4026336.1"/>
    </source>
</evidence>
<dbReference type="Proteomes" id="UP001152795">
    <property type="component" value="Unassembled WGS sequence"/>
</dbReference>
<keyword evidence="4" id="KW-1185">Reference proteome</keyword>
<proteinExistence type="predicted"/>
<accession>A0A7D9L3H3</accession>
<keyword evidence="2" id="KW-0732">Signal</keyword>
<name>A0A7D9L3H3_PARCT</name>
<feature type="signal peptide" evidence="2">
    <location>
        <begin position="1"/>
        <end position="19"/>
    </location>
</feature>
<organism evidence="3 4">
    <name type="scientific">Paramuricea clavata</name>
    <name type="common">Red gorgonian</name>
    <name type="synonym">Violescent sea-whip</name>
    <dbReference type="NCBI Taxonomy" id="317549"/>
    <lineage>
        <taxon>Eukaryota</taxon>
        <taxon>Metazoa</taxon>
        <taxon>Cnidaria</taxon>
        <taxon>Anthozoa</taxon>
        <taxon>Octocorallia</taxon>
        <taxon>Malacalcyonacea</taxon>
        <taxon>Plexauridae</taxon>
        <taxon>Paramuricea</taxon>
    </lineage>
</organism>
<evidence type="ECO:0000256" key="1">
    <source>
        <dbReference type="SAM" id="MobiDB-lite"/>
    </source>
</evidence>
<feature type="compositionally biased region" description="Low complexity" evidence="1">
    <location>
        <begin position="209"/>
        <end position="221"/>
    </location>
</feature>
<dbReference type="AlphaFoldDB" id="A0A7D9L3H3"/>
<reference evidence="3" key="1">
    <citation type="submission" date="2020-04" db="EMBL/GenBank/DDBJ databases">
        <authorList>
            <person name="Alioto T."/>
            <person name="Alioto T."/>
            <person name="Gomez Garrido J."/>
        </authorList>
    </citation>
    <scope>NUCLEOTIDE SEQUENCE</scope>
    <source>
        <strain evidence="3">A484AB</strain>
    </source>
</reference>
<sequence>MNLGLVLSILVSSLGHVQAINSSNPECEDLDRLQSNMAKAIKAASGSVKCKPNSNCTGLECSGKLKDKPFHGTVLLEGCHDPVRMLIHVNKKSLYVKDGFNRKVMSKPVPVHMQVYLKKKAGIVYVTLIAKVCLVSKFCLPAVNILNNQEIRVRCNGSAWPTIPSWSSDPTTQNKAFSAGHKSGNSSGGGGSTMPPWSSDPTTQHKAFSGGHKSGNSSGGG</sequence>
<comment type="caution">
    <text evidence="3">The sequence shown here is derived from an EMBL/GenBank/DDBJ whole genome shotgun (WGS) entry which is preliminary data.</text>
</comment>
<feature type="region of interest" description="Disordered" evidence="1">
    <location>
        <begin position="164"/>
        <end position="221"/>
    </location>
</feature>
<feature type="non-terminal residue" evidence="3">
    <location>
        <position position="221"/>
    </location>
</feature>